<evidence type="ECO:0000256" key="4">
    <source>
        <dbReference type="ARBA" id="ARBA00023186"/>
    </source>
</evidence>
<dbReference type="AlphaFoldDB" id="A0A1F4W1M4"/>
<dbReference type="InterPro" id="IPR001270">
    <property type="entry name" value="ClpA/B"/>
</dbReference>
<protein>
    <recommendedName>
        <fullName evidence="9">Clp R domain-containing protein</fullName>
    </recommendedName>
</protein>
<dbReference type="PANTHER" id="PTHR11638:SF18">
    <property type="entry name" value="HEAT SHOCK PROTEIN 104"/>
    <property type="match status" value="1"/>
</dbReference>
<dbReference type="InterPro" id="IPR050130">
    <property type="entry name" value="ClpA_ClpB"/>
</dbReference>
<dbReference type="SUPFAM" id="SSF52540">
    <property type="entry name" value="P-loop containing nucleoside triphosphate hydrolases"/>
    <property type="match status" value="2"/>
</dbReference>
<dbReference type="FunFam" id="3.40.50.300:FF:000025">
    <property type="entry name" value="ATP-dependent Clp protease subunit"/>
    <property type="match status" value="1"/>
</dbReference>
<dbReference type="PRINTS" id="PR00300">
    <property type="entry name" value="CLPPROTEASEA"/>
</dbReference>
<dbReference type="GO" id="GO:0005524">
    <property type="term" value="F:ATP binding"/>
    <property type="evidence" value="ECO:0007669"/>
    <property type="project" value="UniProtKB-KW"/>
</dbReference>
<dbReference type="SMART" id="SM00382">
    <property type="entry name" value="AAA"/>
    <property type="match status" value="2"/>
</dbReference>
<dbReference type="GO" id="GO:0005737">
    <property type="term" value="C:cytoplasm"/>
    <property type="evidence" value="ECO:0007669"/>
    <property type="project" value="TreeGrafter"/>
</dbReference>
<evidence type="ECO:0008006" key="9">
    <source>
        <dbReference type="Google" id="ProtNLM"/>
    </source>
</evidence>
<dbReference type="CDD" id="cd19499">
    <property type="entry name" value="RecA-like_ClpB_Hsp104-like"/>
    <property type="match status" value="1"/>
</dbReference>
<dbReference type="EMBL" id="MEVV01000011">
    <property type="protein sequence ID" value="OGC63314.1"/>
    <property type="molecule type" value="Genomic_DNA"/>
</dbReference>
<evidence type="ECO:0000313" key="8">
    <source>
        <dbReference type="Proteomes" id="UP000177955"/>
    </source>
</evidence>
<keyword evidence="2" id="KW-0547">Nucleotide-binding</keyword>
<comment type="caution">
    <text evidence="7">The sequence shown here is derived from an EMBL/GenBank/DDBJ whole genome shotgun (WGS) entry which is preliminary data.</text>
</comment>
<reference evidence="7 8" key="1">
    <citation type="journal article" date="2016" name="Nat. Commun.">
        <title>Thousands of microbial genomes shed light on interconnected biogeochemical processes in an aquifer system.</title>
        <authorList>
            <person name="Anantharaman K."/>
            <person name="Brown C.T."/>
            <person name="Hug L.A."/>
            <person name="Sharon I."/>
            <person name="Castelle C.J."/>
            <person name="Probst A.J."/>
            <person name="Thomas B.C."/>
            <person name="Singh A."/>
            <person name="Wilkins M.J."/>
            <person name="Karaoz U."/>
            <person name="Brodie E.L."/>
            <person name="Williams K.H."/>
            <person name="Hubbard S.S."/>
            <person name="Banfield J.F."/>
        </authorList>
    </citation>
    <scope>NUCLEOTIDE SEQUENCE [LARGE SCALE GENOMIC DNA]</scope>
</reference>
<dbReference type="GO" id="GO:0016887">
    <property type="term" value="F:ATP hydrolysis activity"/>
    <property type="evidence" value="ECO:0007669"/>
    <property type="project" value="InterPro"/>
</dbReference>
<dbReference type="InterPro" id="IPR019489">
    <property type="entry name" value="Clp_ATPase_C"/>
</dbReference>
<dbReference type="Proteomes" id="UP000177955">
    <property type="component" value="Unassembled WGS sequence"/>
</dbReference>
<feature type="domain" description="AAA+ ATPase" evidence="5">
    <location>
        <begin position="176"/>
        <end position="322"/>
    </location>
</feature>
<dbReference type="Gene3D" id="3.40.50.300">
    <property type="entry name" value="P-loop containing nucleotide triphosphate hydrolases"/>
    <property type="match status" value="2"/>
</dbReference>
<dbReference type="InterPro" id="IPR041546">
    <property type="entry name" value="ClpA/ClpB_AAA_lid"/>
</dbReference>
<sequence length="781" mass="88115">MNFSPLPSEAGDLQIMLIDRLTQRAKSVLLKLPEKEAISSAKVLVAITEESGMGNTILQALGIYNLNKRKMVSLNDLTREAFVQAANFEHMYVGTEHLILALFKMCESPDFSRLRFELIKLSVFPNTIKSIDKNKKTPILDTFGENLNQKTVRNMDKPLVYRTVYESLVASLLLKNTPNVLILGEPGVGKRALVELLARNISSLDVPPALVGYQVIEFDMLAFMTSLMNKSGIETGLAQLSDELRSLNRVILFIKNFQNSFFATPMGFSMPIFYSMFKSALDNSDIKIIATMASTLYEKLGADNEHILEDFGTVEVIEPTEKETQKILESTALYLSEFHNVDITKTMVNLIYKKAKELESDDKFPQKGVDLMDHCCTFVILKKSRIPESYKEMVDKRFDILSQLQVTLDEGKYEKALHLRKKIKNYDQKLSSKEEKIFIPEKKLKMTSEDINEAVSIFREEREMDEDKAGLKNLSLLSEKIRARIVGQDEAVNLVAKSLVRSRLGLRSRKRPVGNFLFLGPTGVGKTEMAKVLAELFFGSKSLIRLDMSDFSEKHNVARLVGAPPGYVGYGEGGELTSKIEAKPDSVVLFDEIEKAHPDVLNVLLQIMEEGELVDAKGTAYDFSHAVVILTSNLGTEILHNNEIGFEEKTISDKSVEGRLRNNLKKILKPELLNRFDEIIIFKRLQRENQLRVLELLTKEINVTLKAQSITLNVSKEVKEYLLEKGGSLEYGARALRRTLEKELVDALAEYLLHHEKRPLSLCASMSEGDIHISAKKAKNC</sequence>
<dbReference type="Pfam" id="PF17871">
    <property type="entry name" value="AAA_lid_9"/>
    <property type="match status" value="1"/>
</dbReference>
<dbReference type="Pfam" id="PF10431">
    <property type="entry name" value="ClpB_D2-small"/>
    <property type="match status" value="1"/>
</dbReference>
<evidence type="ECO:0000259" key="5">
    <source>
        <dbReference type="SMART" id="SM00382"/>
    </source>
</evidence>
<accession>A0A1F4W1M4</accession>
<dbReference type="GO" id="GO:0034605">
    <property type="term" value="P:cellular response to heat"/>
    <property type="evidence" value="ECO:0007669"/>
    <property type="project" value="TreeGrafter"/>
</dbReference>
<evidence type="ECO:0000256" key="2">
    <source>
        <dbReference type="ARBA" id="ARBA00022741"/>
    </source>
</evidence>
<evidence type="ECO:0000256" key="3">
    <source>
        <dbReference type="ARBA" id="ARBA00022840"/>
    </source>
</evidence>
<feature type="domain" description="Clp ATPase C-terminal" evidence="6">
    <location>
        <begin position="685"/>
        <end position="773"/>
    </location>
</feature>
<evidence type="ECO:0000259" key="6">
    <source>
        <dbReference type="SMART" id="SM01086"/>
    </source>
</evidence>
<dbReference type="PANTHER" id="PTHR11638">
    <property type="entry name" value="ATP-DEPENDENT CLP PROTEASE"/>
    <property type="match status" value="1"/>
</dbReference>
<evidence type="ECO:0000256" key="1">
    <source>
        <dbReference type="ARBA" id="ARBA00022737"/>
    </source>
</evidence>
<dbReference type="SMART" id="SM01086">
    <property type="entry name" value="ClpB_D2-small"/>
    <property type="match status" value="1"/>
</dbReference>
<dbReference type="Gene3D" id="1.10.8.60">
    <property type="match status" value="2"/>
</dbReference>
<dbReference type="InterPro" id="IPR003593">
    <property type="entry name" value="AAA+_ATPase"/>
</dbReference>
<evidence type="ECO:0000313" key="7">
    <source>
        <dbReference type="EMBL" id="OGC63314.1"/>
    </source>
</evidence>
<keyword evidence="3" id="KW-0067">ATP-binding</keyword>
<gene>
    <name evidence="7" type="ORF">A2399_04035</name>
</gene>
<dbReference type="Pfam" id="PF07724">
    <property type="entry name" value="AAA_2"/>
    <property type="match status" value="1"/>
</dbReference>
<dbReference type="InterPro" id="IPR003959">
    <property type="entry name" value="ATPase_AAA_core"/>
</dbReference>
<organism evidence="7 8">
    <name type="scientific">candidate division WWE3 bacterium RIFOXYB1_FULL_42_27</name>
    <dbReference type="NCBI Taxonomy" id="1802638"/>
    <lineage>
        <taxon>Bacteria</taxon>
        <taxon>Katanobacteria</taxon>
    </lineage>
</organism>
<dbReference type="InterPro" id="IPR027417">
    <property type="entry name" value="P-loop_NTPase"/>
</dbReference>
<proteinExistence type="predicted"/>
<name>A0A1F4W1M4_UNCKA</name>
<keyword evidence="1" id="KW-0677">Repeat</keyword>
<feature type="domain" description="AAA+ ATPase" evidence="5">
    <location>
        <begin position="512"/>
        <end position="686"/>
    </location>
</feature>
<keyword evidence="4" id="KW-0143">Chaperone</keyword>
<dbReference type="Gene3D" id="4.10.860.10">
    <property type="entry name" value="UVR domain"/>
    <property type="match status" value="1"/>
</dbReference>